<dbReference type="AlphaFoldDB" id="A0A8C4SIC3"/>
<dbReference type="SUPFAM" id="SSF56059">
    <property type="entry name" value="Glutathione synthetase ATP-binding domain-like"/>
    <property type="match status" value="1"/>
</dbReference>
<dbReference type="EC" id="6.3.2.3" evidence="4 15"/>
<evidence type="ECO:0000256" key="7">
    <source>
        <dbReference type="ARBA" id="ARBA00022684"/>
    </source>
</evidence>
<dbReference type="GO" id="GO:0043295">
    <property type="term" value="F:glutathione binding"/>
    <property type="evidence" value="ECO:0007669"/>
    <property type="project" value="UniProtKB-UniRule"/>
</dbReference>
<name>A0A8C4SIC3_ERPCA</name>
<evidence type="ECO:0000256" key="3">
    <source>
        <dbReference type="ARBA" id="ARBA00011738"/>
    </source>
</evidence>
<evidence type="ECO:0000256" key="2">
    <source>
        <dbReference type="ARBA" id="ARBA00010385"/>
    </source>
</evidence>
<dbReference type="GO" id="GO:0005524">
    <property type="term" value="F:ATP binding"/>
    <property type="evidence" value="ECO:0007669"/>
    <property type="project" value="UniProtKB-UniRule"/>
</dbReference>
<keyword evidence="10 15" id="KW-0067">ATP-binding</keyword>
<feature type="binding site" evidence="16">
    <location>
        <begin position="398"/>
        <end position="401"/>
    </location>
    <ligand>
        <name>ATP</name>
        <dbReference type="ChEBI" id="CHEBI:30616"/>
    </ligand>
</feature>
<dbReference type="UniPathway" id="UPA00142">
    <property type="reaction ID" value="UER00210"/>
</dbReference>
<evidence type="ECO:0000256" key="14">
    <source>
        <dbReference type="ARBA" id="ARBA00059746"/>
    </source>
</evidence>
<evidence type="ECO:0000256" key="8">
    <source>
        <dbReference type="ARBA" id="ARBA00022723"/>
    </source>
</evidence>
<evidence type="ECO:0000313" key="20">
    <source>
        <dbReference type="Proteomes" id="UP000694620"/>
    </source>
</evidence>
<sequence length="474" mass="53370">MAYHSALCDILVDEAQLEQFALVAKDSAFRHGLLMRTKEDPNSPEVLSYAPFTLFPSPIPKSIYEQAKLLQRDFNLLVEKITQDSKFLEQALASIIKVDHFIARLFEIYRKTLQKGISSPITIGLIRSDYMFLCGEEGVTSLKQIEFNTISVGGGGLASQVPAVHRHILKVAGIHNVNIMDNNCIAILAGAIEKAWSLYGSQGSIIMFLVEDIQMNIYDQRLIENELWSRNIPVIRRRFEDISKRGHLDEEKRLFIDGQEVGLVYYRYGYLPQQYIEKDWEALLMMEQSRAVKCPNIGAHLAGIKKVQQELARPGVLEHFFPGDPEAVSRIRSVFAGLYSLDLGNEGDQALDMAFADPDQFVLKPQREGGGNNIYGDDICHVLSKVEQSLERTAFILMEKIRPQPVRNCILRRGTLLKIQPCINELGMFGVYVRHGTEMTLNEFAGHLLRTKNSEHNDGGLMAGVAALDSPYLV</sequence>
<dbReference type="Gene3D" id="3.30.470.20">
    <property type="entry name" value="ATP-grasp fold, B domain"/>
    <property type="match status" value="1"/>
</dbReference>
<feature type="binding site" evidence="17">
    <location>
        <position position="148"/>
    </location>
    <ligand>
        <name>Mg(2+)</name>
        <dbReference type="ChEBI" id="CHEBI:18420"/>
    </ligand>
</feature>
<keyword evidence="6 15" id="KW-0436">Ligase</keyword>
<comment type="catalytic activity">
    <reaction evidence="13">
        <text>gamma-L-glutamyl-(2S)-2-aminobutanoate + glycine + ATP = ophthalmate + ADP + phosphate + H(+)</text>
        <dbReference type="Rhea" id="RHEA:72075"/>
        <dbReference type="ChEBI" id="CHEBI:15378"/>
        <dbReference type="ChEBI" id="CHEBI:30616"/>
        <dbReference type="ChEBI" id="CHEBI:43474"/>
        <dbReference type="ChEBI" id="CHEBI:57305"/>
        <dbReference type="ChEBI" id="CHEBI:189406"/>
        <dbReference type="ChEBI" id="CHEBI:189750"/>
        <dbReference type="ChEBI" id="CHEBI:456216"/>
    </reaction>
    <physiologicalReaction direction="left-to-right" evidence="13">
        <dbReference type="Rhea" id="RHEA:72076"/>
    </physiologicalReaction>
</comment>
<dbReference type="Pfam" id="PF03199">
    <property type="entry name" value="GSH_synthase"/>
    <property type="match status" value="1"/>
</dbReference>
<dbReference type="NCBIfam" id="TIGR01986">
    <property type="entry name" value="glut_syn_euk"/>
    <property type="match status" value="1"/>
</dbReference>
<dbReference type="InterPro" id="IPR014042">
    <property type="entry name" value="Glutathione_synthase_a-hlx"/>
</dbReference>
<dbReference type="GO" id="GO:0000287">
    <property type="term" value="F:magnesium ion binding"/>
    <property type="evidence" value="ECO:0007669"/>
    <property type="project" value="UniProtKB-UniRule"/>
</dbReference>
<feature type="binding site" evidence="16">
    <location>
        <position position="146"/>
    </location>
    <ligand>
        <name>ATP</name>
        <dbReference type="ChEBI" id="CHEBI:30616"/>
    </ligand>
</feature>
<keyword evidence="20" id="KW-1185">Reference proteome</keyword>
<evidence type="ECO:0000256" key="4">
    <source>
        <dbReference type="ARBA" id="ARBA00012214"/>
    </source>
</evidence>
<protein>
    <recommendedName>
        <fullName evidence="5 15">Glutathione synthetase</fullName>
        <shortName evidence="15">GSH-S</shortName>
        <ecNumber evidence="4 15">6.3.2.3</ecNumber>
    </recommendedName>
</protein>
<dbReference type="Gene3D" id="1.10.1080.10">
    <property type="entry name" value="Glutathione Synthetase, Chain A, domain 3"/>
    <property type="match status" value="1"/>
</dbReference>
<dbReference type="Gene3D" id="3.30.1490.80">
    <property type="match status" value="1"/>
</dbReference>
<evidence type="ECO:0000256" key="16">
    <source>
        <dbReference type="PIRSR" id="PIRSR001558-1"/>
    </source>
</evidence>
<dbReference type="InterPro" id="IPR004887">
    <property type="entry name" value="GSH_synth_subst-bd"/>
</dbReference>
<comment type="similarity">
    <text evidence="2 15">Belongs to the eukaryotic GSH synthase family.</text>
</comment>
<reference evidence="19" key="2">
    <citation type="submission" date="2025-08" db="UniProtKB">
        <authorList>
            <consortium name="Ensembl"/>
        </authorList>
    </citation>
    <scope>IDENTIFICATION</scope>
</reference>
<keyword evidence="8 15" id="KW-0479">Metal-binding</keyword>
<keyword evidence="7 15" id="KW-0317">Glutathione biosynthesis</keyword>
<organism evidence="19 20">
    <name type="scientific">Erpetoichthys calabaricus</name>
    <name type="common">Rope fish</name>
    <name type="synonym">Calamoichthys calabaricus</name>
    <dbReference type="NCBI Taxonomy" id="27687"/>
    <lineage>
        <taxon>Eukaryota</taxon>
        <taxon>Metazoa</taxon>
        <taxon>Chordata</taxon>
        <taxon>Craniata</taxon>
        <taxon>Vertebrata</taxon>
        <taxon>Euteleostomi</taxon>
        <taxon>Actinopterygii</taxon>
        <taxon>Polypteriformes</taxon>
        <taxon>Polypteridae</taxon>
        <taxon>Erpetoichthys</taxon>
    </lineage>
</organism>
<reference evidence="19" key="1">
    <citation type="submission" date="2021-06" db="EMBL/GenBank/DDBJ databases">
        <authorList>
            <consortium name="Wellcome Sanger Institute Data Sharing"/>
        </authorList>
    </citation>
    <scope>NUCLEOTIDE SEQUENCE [LARGE SCALE GENOMIC DNA]</scope>
</reference>
<feature type="binding site" evidence="16">
    <location>
        <position position="305"/>
    </location>
    <ligand>
        <name>ATP</name>
        <dbReference type="ChEBI" id="CHEBI:30616"/>
    </ligand>
</feature>
<dbReference type="Pfam" id="PF03917">
    <property type="entry name" value="GSH_synth_ATP"/>
    <property type="match status" value="1"/>
</dbReference>
<evidence type="ECO:0000256" key="13">
    <source>
        <dbReference type="ARBA" id="ARBA00052123"/>
    </source>
</evidence>
<proteinExistence type="inferred from homology"/>
<dbReference type="PANTHER" id="PTHR11130:SF0">
    <property type="entry name" value="GLUTATHIONE SYNTHETASE"/>
    <property type="match status" value="1"/>
</dbReference>
<evidence type="ECO:0000256" key="10">
    <source>
        <dbReference type="ARBA" id="ARBA00022840"/>
    </source>
</evidence>
<gene>
    <name evidence="19" type="primary">LOC114659238</name>
</gene>
<dbReference type="InterPro" id="IPR005615">
    <property type="entry name" value="Glutathione_synthase"/>
</dbReference>
<comment type="pathway">
    <text evidence="1 15">Sulfur metabolism; glutathione biosynthesis; glutathione from L-cysteine and L-glutamate: step 2/2.</text>
</comment>
<dbReference type="Proteomes" id="UP000694620">
    <property type="component" value="Chromosome 10"/>
</dbReference>
<keyword evidence="11 15" id="KW-0460">Magnesium</keyword>
<comment type="subunit">
    <text evidence="3">Homodimer.</text>
</comment>
<evidence type="ECO:0000259" key="18">
    <source>
        <dbReference type="Pfam" id="PF03199"/>
    </source>
</evidence>
<evidence type="ECO:0000256" key="12">
    <source>
        <dbReference type="ARBA" id="ARBA00048871"/>
    </source>
</evidence>
<feature type="binding site" evidence="16">
    <location>
        <position position="127"/>
    </location>
    <ligand>
        <name>substrate</name>
    </ligand>
</feature>
<evidence type="ECO:0000256" key="1">
    <source>
        <dbReference type="ARBA" id="ARBA00004965"/>
    </source>
</evidence>
<evidence type="ECO:0000256" key="11">
    <source>
        <dbReference type="ARBA" id="ARBA00022842"/>
    </source>
</evidence>
<comment type="function">
    <text evidence="14">Catalyzes the production of glutathione from gamma-glutamylcysteine and glycine in an ATP-dependent manner. Glutathione (gamma-glutamylcysteinylglycine, GSH) is the most abundant intracellular thiol in living aerobic cells and is required for numerous processes including the protection of cells against oxidative damage, amino acid transport, the detoxification of foreign compounds, the maintenance of protein sulfhydryl groups in a reduced state and acts as a cofactor for a number of enzymes. Participates in ophthalmate biosynthesis in hepatocytes.</text>
</comment>
<feature type="binding site" evidence="16">
    <location>
        <position position="425"/>
    </location>
    <ligand>
        <name>ATP</name>
        <dbReference type="ChEBI" id="CHEBI:30616"/>
    </ligand>
</feature>
<keyword evidence="9 15" id="KW-0547">Nucleotide-binding</keyword>
<dbReference type="PANTHER" id="PTHR11130">
    <property type="entry name" value="GLUTATHIONE SYNTHETASE"/>
    <property type="match status" value="1"/>
</dbReference>
<dbReference type="InterPro" id="IPR016185">
    <property type="entry name" value="PreATP-grasp_dom_sf"/>
</dbReference>
<evidence type="ECO:0000256" key="5">
    <source>
        <dbReference type="ARBA" id="ARBA00020821"/>
    </source>
</evidence>
<evidence type="ECO:0000256" key="15">
    <source>
        <dbReference type="PIRNR" id="PIRNR001558"/>
    </source>
</evidence>
<dbReference type="Ensembl" id="ENSECRT00000017362.1">
    <property type="protein sequence ID" value="ENSECRP00000017039.1"/>
    <property type="gene ID" value="ENSECRG00000011336.1"/>
</dbReference>
<dbReference type="GeneTree" id="ENSGT00390000013764"/>
<evidence type="ECO:0000256" key="6">
    <source>
        <dbReference type="ARBA" id="ARBA00022598"/>
    </source>
</evidence>
<dbReference type="InterPro" id="IPR037013">
    <property type="entry name" value="GSH-S_sub-bd_sf"/>
</dbReference>
<comment type="catalytic activity">
    <reaction evidence="12">
        <text>gamma-L-glutamyl-L-cysteine + glycine + ATP = glutathione + ADP + phosphate + H(+)</text>
        <dbReference type="Rhea" id="RHEA:13557"/>
        <dbReference type="ChEBI" id="CHEBI:15378"/>
        <dbReference type="ChEBI" id="CHEBI:30616"/>
        <dbReference type="ChEBI" id="CHEBI:43474"/>
        <dbReference type="ChEBI" id="CHEBI:57305"/>
        <dbReference type="ChEBI" id="CHEBI:57925"/>
        <dbReference type="ChEBI" id="CHEBI:58173"/>
        <dbReference type="ChEBI" id="CHEBI:456216"/>
        <dbReference type="EC" id="6.3.2.3"/>
    </reaction>
    <physiologicalReaction direction="left-to-right" evidence="12">
        <dbReference type="Rhea" id="RHEA:13558"/>
    </physiologicalReaction>
</comment>
<feature type="binding site" evidence="16">
    <location>
        <position position="458"/>
    </location>
    <ligand>
        <name>ATP</name>
        <dbReference type="ChEBI" id="CHEBI:30616"/>
    </ligand>
</feature>
<dbReference type="Gene3D" id="3.30.1490.50">
    <property type="match status" value="1"/>
</dbReference>
<feature type="binding site" evidence="17">
    <location>
        <position position="368"/>
    </location>
    <ligand>
        <name>Mg(2+)</name>
        <dbReference type="ChEBI" id="CHEBI:18420"/>
    </ligand>
</feature>
<dbReference type="GO" id="GO:0005829">
    <property type="term" value="C:cytosol"/>
    <property type="evidence" value="ECO:0007669"/>
    <property type="project" value="TreeGrafter"/>
</dbReference>
<reference evidence="19" key="3">
    <citation type="submission" date="2025-09" db="UniProtKB">
        <authorList>
            <consortium name="Ensembl"/>
        </authorList>
    </citation>
    <scope>IDENTIFICATION</scope>
</reference>
<dbReference type="SUPFAM" id="SSF52440">
    <property type="entry name" value="PreATP-grasp domain"/>
    <property type="match status" value="1"/>
</dbReference>
<feature type="binding site" evidence="16">
    <location>
        <begin position="364"/>
        <end position="373"/>
    </location>
    <ligand>
        <name>ATP</name>
        <dbReference type="ChEBI" id="CHEBI:30616"/>
    </ligand>
</feature>
<dbReference type="FunFam" id="3.40.50.1760:FF:000001">
    <property type="entry name" value="Glutathione synthetase"/>
    <property type="match status" value="1"/>
</dbReference>
<dbReference type="InterPro" id="IPR014709">
    <property type="entry name" value="Glutathione_synthase_C_euk"/>
</dbReference>
<feature type="binding site" evidence="16">
    <location>
        <position position="375"/>
    </location>
    <ligand>
        <name>ATP</name>
        <dbReference type="ChEBI" id="CHEBI:30616"/>
    </ligand>
</feature>
<evidence type="ECO:0000256" key="9">
    <source>
        <dbReference type="ARBA" id="ARBA00022741"/>
    </source>
</evidence>
<dbReference type="Gene3D" id="3.40.50.1760">
    <property type="entry name" value="Glutathione synthase, substrate-binding domain superfamily, eukaryotic"/>
    <property type="match status" value="1"/>
</dbReference>
<feature type="binding site" evidence="16">
    <location>
        <position position="220"/>
    </location>
    <ligand>
        <name>substrate</name>
    </ligand>
</feature>
<comment type="cofactor">
    <cofactor evidence="15 17">
        <name>Mg(2+)</name>
        <dbReference type="ChEBI" id="CHEBI:18420"/>
    </cofactor>
    <text evidence="15 17">Binds 1 Mg(2+) ion per subunit.</text>
</comment>
<dbReference type="InterPro" id="IPR014049">
    <property type="entry name" value="Glutathione_synthase_N_euk"/>
</dbReference>
<feature type="binding site" evidence="17">
    <location>
        <position position="146"/>
    </location>
    <ligand>
        <name>Mg(2+)</name>
        <dbReference type="ChEBI" id="CHEBI:18420"/>
    </ligand>
</feature>
<dbReference type="FunFam" id="3.30.1490.50:FF:000001">
    <property type="entry name" value="Glutathione synthetase"/>
    <property type="match status" value="1"/>
</dbReference>
<feature type="binding site" evidence="16">
    <location>
        <position position="450"/>
    </location>
    <ligand>
        <name>substrate</name>
    </ligand>
</feature>
<evidence type="ECO:0000256" key="17">
    <source>
        <dbReference type="PIRSR" id="PIRSR001558-2"/>
    </source>
</evidence>
<dbReference type="PIRSF" id="PIRSF001558">
    <property type="entry name" value="GSHase"/>
    <property type="match status" value="1"/>
</dbReference>
<accession>A0A8C4SIC3</accession>
<feature type="domain" description="Glutathione synthase substrate-binding" evidence="18">
    <location>
        <begin position="205"/>
        <end position="302"/>
    </location>
</feature>
<evidence type="ECO:0000313" key="19">
    <source>
        <dbReference type="Ensembl" id="ENSECRP00000017039.1"/>
    </source>
</evidence>
<dbReference type="GO" id="GO:0004363">
    <property type="term" value="F:glutathione synthase activity"/>
    <property type="evidence" value="ECO:0007669"/>
    <property type="project" value="UniProtKB-UniRule"/>
</dbReference>
<feature type="binding site" evidence="16">
    <location>
        <position position="452"/>
    </location>
    <ligand>
        <name>ATP</name>
        <dbReference type="ChEBI" id="CHEBI:30616"/>
    </ligand>
</feature>